<comment type="function">
    <text evidence="5">NDH-1 shuttles electrons from NADH, via FMN and iron-sulfur (Fe-S) centers, to quinones in the respiratory chain. The immediate electron acceptor for the enzyme in this species is believed to be a menaquinone. Couples the redox reaction to proton translocation (for every two electrons transferred, four hydrogen ions are translocated across the cytoplasmic membrane), and thus conserves the redox energy in a proton gradient.</text>
</comment>
<feature type="transmembrane region" description="Helical" evidence="5">
    <location>
        <begin position="116"/>
        <end position="133"/>
    </location>
</feature>
<keyword evidence="3 5" id="KW-1133">Transmembrane helix</keyword>
<evidence type="ECO:0000256" key="4">
    <source>
        <dbReference type="ARBA" id="ARBA00023136"/>
    </source>
</evidence>
<feature type="transmembrane region" description="Helical" evidence="5">
    <location>
        <begin position="291"/>
        <end position="312"/>
    </location>
</feature>
<feature type="domain" description="NADH:quinone oxidoreductase/Mrp antiporter transmembrane" evidence="7">
    <location>
        <begin position="133"/>
        <end position="438"/>
    </location>
</feature>
<dbReference type="GO" id="GO:0008137">
    <property type="term" value="F:NADH dehydrogenase (ubiquinone) activity"/>
    <property type="evidence" value="ECO:0007669"/>
    <property type="project" value="InterPro"/>
</dbReference>
<keyword evidence="5" id="KW-0874">Quinone</keyword>
<keyword evidence="5" id="KW-0520">NAD</keyword>
<feature type="transmembrane region" description="Helical" evidence="5">
    <location>
        <begin position="211"/>
        <end position="232"/>
    </location>
</feature>
<accession>A0A075R7V6</accession>
<evidence type="ECO:0000259" key="7">
    <source>
        <dbReference type="Pfam" id="PF00361"/>
    </source>
</evidence>
<feature type="transmembrane region" description="Helical" evidence="5">
    <location>
        <begin position="45"/>
        <end position="64"/>
    </location>
</feature>
<dbReference type="GO" id="GO:0005886">
    <property type="term" value="C:plasma membrane"/>
    <property type="evidence" value="ECO:0007669"/>
    <property type="project" value="UniProtKB-SubCell"/>
</dbReference>
<keyword evidence="4 5" id="KW-0472">Membrane</keyword>
<evidence type="ECO:0000256" key="3">
    <source>
        <dbReference type="ARBA" id="ARBA00022989"/>
    </source>
</evidence>
<feature type="transmembrane region" description="Helical" evidence="5">
    <location>
        <begin position="12"/>
        <end position="33"/>
    </location>
</feature>
<keyword evidence="9" id="KW-1185">Reference proteome</keyword>
<comment type="subcellular location">
    <subcellularLocation>
        <location evidence="1 5">Cell membrane</location>
        <topology evidence="1 5">Multi-pass membrane protein</topology>
    </subcellularLocation>
    <subcellularLocation>
        <location evidence="6">Membrane</location>
        <topology evidence="6">Multi-pass membrane protein</topology>
    </subcellularLocation>
</comment>
<dbReference type="STRING" id="1042163.BRLA_c044180"/>
<sequence>MDVKDIFSYNWSYLLPEFTILGFATVLSIVDLIAGKRLNRTIMGWLSLLGVLIAGYFIVSNVTSLKEPVIYMADMMRVDHFGSAFKLILLAGVAFALLMSISYIKKTDEVVHSGEFYYLMLMGLVGCMVMASSADLITLFVGLELLSLASYIMVGMRKKRTDSNEAAFKYVVAGGIATAVTLFGMSYLYGFSGTTNLYEMTQRLSEAYQSGFGPMILIGFVFLVAGLTYKISAVPNHMWAPDVYQGAATPVTAFLAVVSKGAGFALLIRVMILSFAGLFNQETNQSVFGGMLWLLSIVAGLSMIVGNTLALRQKNVKRLMAYSGIAQAGYLLVPLVILHQTFFFEQIIFYLVAYLMMAFGAFALIMVVTEDRKTQDIKAFAGLYHRSPLAAVAMTLFLLSLAGIPISAGFFGKFYIFLSAIGSGSFWLAGIMLATSVVSYYYYFGIIRQMYMRAGETEETLRLPIGVTIIVVLAALGTFVFGLVPEVLIQYIHTHFNPMFNWGDML</sequence>
<keyword evidence="8" id="KW-0560">Oxidoreductase</keyword>
<gene>
    <name evidence="5" type="primary">nuoN</name>
    <name evidence="8" type="ORF">BRLA_c044180</name>
</gene>
<dbReference type="GO" id="GO:0050136">
    <property type="term" value="F:NADH dehydrogenase (quinone) (non-electrogenic) activity"/>
    <property type="evidence" value="ECO:0007669"/>
    <property type="project" value="UniProtKB-UniRule"/>
</dbReference>
<feature type="transmembrane region" description="Helical" evidence="5">
    <location>
        <begin position="319"/>
        <end position="341"/>
    </location>
</feature>
<feature type="transmembrane region" description="Helical" evidence="5">
    <location>
        <begin position="463"/>
        <end position="484"/>
    </location>
</feature>
<feature type="transmembrane region" description="Helical" evidence="5">
    <location>
        <begin position="168"/>
        <end position="191"/>
    </location>
</feature>
<dbReference type="InterPro" id="IPR010096">
    <property type="entry name" value="NADH-Q_OxRdtase_suN/2"/>
</dbReference>
<dbReference type="Proteomes" id="UP000005850">
    <property type="component" value="Chromosome"/>
</dbReference>
<name>A0A075R7V6_BRELA</name>
<evidence type="ECO:0000256" key="6">
    <source>
        <dbReference type="RuleBase" id="RU000320"/>
    </source>
</evidence>
<proteinExistence type="inferred from homology"/>
<keyword evidence="2 5" id="KW-0812">Transmembrane</keyword>
<dbReference type="AlphaFoldDB" id="A0A075R7V6"/>
<dbReference type="InterPro" id="IPR001750">
    <property type="entry name" value="ND/Mrp_TM"/>
</dbReference>
<dbReference type="HAMAP" id="MF_00445">
    <property type="entry name" value="NDH1_NuoN_1"/>
    <property type="match status" value="1"/>
</dbReference>
<evidence type="ECO:0000313" key="9">
    <source>
        <dbReference type="Proteomes" id="UP000005850"/>
    </source>
</evidence>
<feature type="transmembrane region" description="Helical" evidence="5">
    <location>
        <begin position="84"/>
        <end position="104"/>
    </location>
</feature>
<evidence type="ECO:0000256" key="1">
    <source>
        <dbReference type="ARBA" id="ARBA00004651"/>
    </source>
</evidence>
<comment type="catalytic activity">
    <reaction evidence="5">
        <text>a quinone + NADH + 5 H(+)(in) = a quinol + NAD(+) + 4 H(+)(out)</text>
        <dbReference type="Rhea" id="RHEA:57888"/>
        <dbReference type="ChEBI" id="CHEBI:15378"/>
        <dbReference type="ChEBI" id="CHEBI:24646"/>
        <dbReference type="ChEBI" id="CHEBI:57540"/>
        <dbReference type="ChEBI" id="CHEBI:57945"/>
        <dbReference type="ChEBI" id="CHEBI:132124"/>
    </reaction>
</comment>
<dbReference type="RefSeq" id="WP_003334267.1">
    <property type="nucleotide sequence ID" value="NZ_CP007806.1"/>
</dbReference>
<keyword evidence="5" id="KW-1003">Cell membrane</keyword>
<protein>
    <recommendedName>
        <fullName evidence="5">NADH-quinone oxidoreductase subunit N</fullName>
        <ecNumber evidence="5">7.1.1.-</ecNumber>
    </recommendedName>
    <alternativeName>
        <fullName evidence="5">NADH dehydrogenase I subunit N</fullName>
    </alternativeName>
    <alternativeName>
        <fullName evidence="5">NDH-1 subunit N</fullName>
    </alternativeName>
</protein>
<evidence type="ECO:0000256" key="5">
    <source>
        <dbReference type="HAMAP-Rule" id="MF_00445"/>
    </source>
</evidence>
<dbReference type="KEGG" id="blr:BRLA_c044180"/>
<keyword evidence="5" id="KW-1278">Translocase</keyword>
<dbReference type="NCBIfam" id="NF004446">
    <property type="entry name" value="PRK05777.2-4"/>
    <property type="match status" value="1"/>
</dbReference>
<dbReference type="NCBIfam" id="TIGR01770">
    <property type="entry name" value="NDH_I_N"/>
    <property type="match status" value="1"/>
</dbReference>
<evidence type="ECO:0000256" key="2">
    <source>
        <dbReference type="ARBA" id="ARBA00022692"/>
    </source>
</evidence>
<organism evidence="8 9">
    <name type="scientific">Brevibacillus laterosporus LMG 15441</name>
    <dbReference type="NCBI Taxonomy" id="1042163"/>
    <lineage>
        <taxon>Bacteria</taxon>
        <taxon>Bacillati</taxon>
        <taxon>Bacillota</taxon>
        <taxon>Bacilli</taxon>
        <taxon>Bacillales</taxon>
        <taxon>Paenibacillaceae</taxon>
        <taxon>Brevibacillus</taxon>
    </lineage>
</organism>
<dbReference type="GO" id="GO:0042773">
    <property type="term" value="P:ATP synthesis coupled electron transport"/>
    <property type="evidence" value="ECO:0007669"/>
    <property type="project" value="InterPro"/>
</dbReference>
<feature type="transmembrane region" description="Helical" evidence="5">
    <location>
        <begin position="347"/>
        <end position="368"/>
    </location>
</feature>
<evidence type="ECO:0000313" key="8">
    <source>
        <dbReference type="EMBL" id="AIG28682.1"/>
    </source>
</evidence>
<feature type="transmembrane region" description="Helical" evidence="5">
    <location>
        <begin position="414"/>
        <end position="443"/>
    </location>
</feature>
<dbReference type="EC" id="7.1.1.-" evidence="5"/>
<keyword evidence="5" id="KW-0813">Transport</keyword>
<dbReference type="PANTHER" id="PTHR22773">
    <property type="entry name" value="NADH DEHYDROGENASE"/>
    <property type="match status" value="1"/>
</dbReference>
<reference evidence="8 9" key="1">
    <citation type="journal article" date="2011" name="J. Bacteriol.">
        <title>Genome sequence of Brevibacillus laterosporus LMG 15441, a pathogen of invertebrates.</title>
        <authorList>
            <person name="Djukic M."/>
            <person name="Poehlein A."/>
            <person name="Thurmer A."/>
            <person name="Daniel R."/>
        </authorList>
    </citation>
    <scope>NUCLEOTIDE SEQUENCE [LARGE SCALE GENOMIC DNA]</scope>
    <source>
        <strain evidence="8 9">LMG 15441</strain>
    </source>
</reference>
<comment type="similarity">
    <text evidence="5">Belongs to the complex I subunit 2 family.</text>
</comment>
<feature type="transmembrane region" description="Helical" evidence="5">
    <location>
        <begin position="389"/>
        <end position="408"/>
    </location>
</feature>
<dbReference type="HOGENOM" id="CLU_007100_1_1_9"/>
<dbReference type="eggNOG" id="COG1007">
    <property type="taxonomic scope" value="Bacteria"/>
</dbReference>
<dbReference type="EMBL" id="CP007806">
    <property type="protein sequence ID" value="AIG28682.1"/>
    <property type="molecule type" value="Genomic_DNA"/>
</dbReference>
<dbReference type="Pfam" id="PF00361">
    <property type="entry name" value="Proton_antipo_M"/>
    <property type="match status" value="1"/>
</dbReference>
<comment type="subunit">
    <text evidence="5">NDH-1 is composed of 14 different subunits. Subunits NuoA, H, J, K, L, M, N constitute the membrane sector of the complex.</text>
</comment>
<feature type="transmembrane region" description="Helical" evidence="5">
    <location>
        <begin position="253"/>
        <end position="279"/>
    </location>
</feature>
<dbReference type="GO" id="GO:0048038">
    <property type="term" value="F:quinone binding"/>
    <property type="evidence" value="ECO:0007669"/>
    <property type="project" value="UniProtKB-KW"/>
</dbReference>